<keyword evidence="1" id="KW-0648">Protein biosynthesis</keyword>
<evidence type="ECO:0000313" key="2">
    <source>
        <dbReference type="Proteomes" id="UP000070404"/>
    </source>
</evidence>
<proteinExistence type="predicted"/>
<dbReference type="InterPro" id="IPR009000">
    <property type="entry name" value="Transl_B-barrel_sf"/>
</dbReference>
<dbReference type="Gene3D" id="2.40.30.10">
    <property type="entry name" value="Translation factors"/>
    <property type="match status" value="1"/>
</dbReference>
<dbReference type="EMBL" id="LHYF01000039">
    <property type="protein sequence ID" value="KXB06413.1"/>
    <property type="molecule type" value="Genomic_DNA"/>
</dbReference>
<keyword evidence="1" id="KW-0251">Elongation factor</keyword>
<protein>
    <submittedName>
        <fullName evidence="1">Translation elongation factor-like protein</fullName>
    </submittedName>
</protein>
<dbReference type="SUPFAM" id="SSF50447">
    <property type="entry name" value="Translation proteins"/>
    <property type="match status" value="1"/>
</dbReference>
<dbReference type="Proteomes" id="UP000070404">
    <property type="component" value="Unassembled WGS sequence"/>
</dbReference>
<gene>
    <name evidence="1" type="ORF">AKJ52_02240</name>
</gene>
<accession>A0A133VIZ4</accession>
<dbReference type="GO" id="GO:0003746">
    <property type="term" value="F:translation elongation factor activity"/>
    <property type="evidence" value="ECO:0007669"/>
    <property type="project" value="UniProtKB-KW"/>
</dbReference>
<organism evidence="1 2">
    <name type="scientific">candidate division MSBL1 archaeon SCGC-AAA382C18</name>
    <dbReference type="NCBI Taxonomy" id="1698281"/>
    <lineage>
        <taxon>Archaea</taxon>
        <taxon>Methanobacteriati</taxon>
        <taxon>Methanobacteriota</taxon>
        <taxon>candidate division MSBL1</taxon>
    </lineage>
</organism>
<keyword evidence="2" id="KW-1185">Reference proteome</keyword>
<name>A0A133VIZ4_9EURY</name>
<reference evidence="1 2" key="1">
    <citation type="journal article" date="2016" name="Sci. Rep.">
        <title>Metabolic traits of an uncultured archaeal lineage -MSBL1- from brine pools of the Red Sea.</title>
        <authorList>
            <person name="Mwirichia R."/>
            <person name="Alam I."/>
            <person name="Rashid M."/>
            <person name="Vinu M."/>
            <person name="Ba-Alawi W."/>
            <person name="Anthony Kamau A."/>
            <person name="Kamanda Ngugi D."/>
            <person name="Goker M."/>
            <person name="Klenk H.P."/>
            <person name="Bajic V."/>
            <person name="Stingl U."/>
        </authorList>
    </citation>
    <scope>NUCLEOTIDE SEQUENCE [LARGE SCALE GENOMIC DNA]</scope>
    <source>
        <strain evidence="1">SCGC-AAA382C18</strain>
    </source>
</reference>
<dbReference type="AlphaFoldDB" id="A0A133VIZ4"/>
<evidence type="ECO:0000313" key="1">
    <source>
        <dbReference type="EMBL" id="KXB06413.1"/>
    </source>
</evidence>
<comment type="caution">
    <text evidence="1">The sequence shown here is derived from an EMBL/GenBank/DDBJ whole genome shotgun (WGS) entry which is preliminary data.</text>
</comment>
<sequence>MADEFVEKEEIGEVTHYFTDISVGIIELTDKLELGDKISIEGATTDFQQEVNSMQIEHEDVEEAEAGDAVGMKVKNRVREGDKVYKLD</sequence>